<dbReference type="OrthoDB" id="9808637at2"/>
<dbReference type="PANTHER" id="PTHR36570:SF3">
    <property type="entry name" value="DISULFIDE BOND FORMATION PROTEIN B"/>
    <property type="match status" value="1"/>
</dbReference>
<dbReference type="GO" id="GO:0006457">
    <property type="term" value="P:protein folding"/>
    <property type="evidence" value="ECO:0007669"/>
    <property type="project" value="InterPro"/>
</dbReference>
<keyword evidence="2" id="KW-1003">Cell membrane</keyword>
<feature type="transmembrane region" description="Helical" evidence="6">
    <location>
        <begin position="16"/>
        <end position="39"/>
    </location>
</feature>
<proteinExistence type="predicted"/>
<keyword evidence="3 6" id="KW-0812">Transmembrane</keyword>
<evidence type="ECO:0000256" key="2">
    <source>
        <dbReference type="ARBA" id="ARBA00022475"/>
    </source>
</evidence>
<dbReference type="Pfam" id="PF02600">
    <property type="entry name" value="DsbB"/>
    <property type="match status" value="1"/>
</dbReference>
<organism evidence="7 8">
    <name type="scientific">Micavibrio aeruginosavorus (strain ARL-13)</name>
    <dbReference type="NCBI Taxonomy" id="856793"/>
    <lineage>
        <taxon>Bacteria</taxon>
        <taxon>Pseudomonadati</taxon>
        <taxon>Bdellovibrionota</taxon>
        <taxon>Bdellovibrionia</taxon>
        <taxon>Bdellovibrionales</taxon>
        <taxon>Pseudobdellovibrionaceae</taxon>
        <taxon>Micavibrio</taxon>
    </lineage>
</organism>
<dbReference type="AlphaFoldDB" id="G2KQN3"/>
<accession>G2KQN3</accession>
<dbReference type="Proteomes" id="UP000009286">
    <property type="component" value="Chromosome"/>
</dbReference>
<feature type="transmembrane region" description="Helical" evidence="6">
    <location>
        <begin position="75"/>
        <end position="96"/>
    </location>
</feature>
<protein>
    <submittedName>
        <fullName evidence="7">Disulfide bond formation DsbB family protein</fullName>
    </submittedName>
</protein>
<evidence type="ECO:0000256" key="5">
    <source>
        <dbReference type="ARBA" id="ARBA00023136"/>
    </source>
</evidence>
<feature type="transmembrane region" description="Helical" evidence="6">
    <location>
        <begin position="51"/>
        <end position="68"/>
    </location>
</feature>
<dbReference type="PANTHER" id="PTHR36570">
    <property type="entry name" value="DISULFIDE BOND FORMATION PROTEIN B"/>
    <property type="match status" value="1"/>
</dbReference>
<dbReference type="Gene3D" id="1.20.1550.10">
    <property type="entry name" value="DsbB-like"/>
    <property type="match status" value="1"/>
</dbReference>
<dbReference type="HOGENOM" id="CLU_098660_0_2_5"/>
<keyword evidence="5 6" id="KW-0472">Membrane</keyword>
<evidence type="ECO:0000313" key="8">
    <source>
        <dbReference type="Proteomes" id="UP000009286"/>
    </source>
</evidence>
<dbReference type="EMBL" id="CP002382">
    <property type="protein sequence ID" value="AEP09961.1"/>
    <property type="molecule type" value="Genomic_DNA"/>
</dbReference>
<dbReference type="SUPFAM" id="SSF158442">
    <property type="entry name" value="DsbB-like"/>
    <property type="match status" value="1"/>
</dbReference>
<evidence type="ECO:0000256" key="3">
    <source>
        <dbReference type="ARBA" id="ARBA00022692"/>
    </source>
</evidence>
<dbReference type="eggNOG" id="COG1495">
    <property type="taxonomic scope" value="Bacteria"/>
</dbReference>
<dbReference type="InterPro" id="IPR023380">
    <property type="entry name" value="DsbB-like_sf"/>
</dbReference>
<keyword evidence="4 6" id="KW-1133">Transmembrane helix</keyword>
<gene>
    <name evidence="7" type="ordered locus">MICA_1648</name>
</gene>
<keyword evidence="8" id="KW-1185">Reference proteome</keyword>
<dbReference type="STRING" id="856793.MICA_1648"/>
<dbReference type="RefSeq" id="WP_014103184.1">
    <property type="nucleotide sequence ID" value="NC_016026.1"/>
</dbReference>
<dbReference type="KEGG" id="mai:MICA_1648"/>
<dbReference type="GO" id="GO:0015035">
    <property type="term" value="F:protein-disulfide reductase activity"/>
    <property type="evidence" value="ECO:0007669"/>
    <property type="project" value="InterPro"/>
</dbReference>
<dbReference type="GO" id="GO:0005886">
    <property type="term" value="C:plasma membrane"/>
    <property type="evidence" value="ECO:0007669"/>
    <property type="project" value="UniProtKB-SubCell"/>
</dbReference>
<feature type="transmembrane region" description="Helical" evidence="6">
    <location>
        <begin position="149"/>
        <end position="170"/>
    </location>
</feature>
<reference evidence="7 8" key="1">
    <citation type="journal article" date="2011" name="BMC Genomics">
        <title>Genomic insights into an obligate epibiotic bacterial predator: Micavibrio aeruginosavorus ARL-13.</title>
        <authorList>
            <person name="Wang Z."/>
            <person name="Kadouri D."/>
            <person name="Wu M."/>
        </authorList>
    </citation>
    <scope>NUCLEOTIDE SEQUENCE [LARGE SCALE GENOMIC DNA]</scope>
    <source>
        <strain evidence="7 8">ARL-13</strain>
    </source>
</reference>
<dbReference type="InterPro" id="IPR050183">
    <property type="entry name" value="DsbB"/>
</dbReference>
<evidence type="ECO:0000256" key="4">
    <source>
        <dbReference type="ARBA" id="ARBA00022989"/>
    </source>
</evidence>
<dbReference type="PIRSF" id="PIRSF033913">
    <property type="entry name" value="S-S_format_DsbB"/>
    <property type="match status" value="1"/>
</dbReference>
<evidence type="ECO:0000256" key="1">
    <source>
        <dbReference type="ARBA" id="ARBA00004651"/>
    </source>
</evidence>
<comment type="subcellular location">
    <subcellularLocation>
        <location evidence="1">Cell membrane</location>
        <topology evidence="1">Multi-pass membrane protein</topology>
    </subcellularLocation>
</comment>
<evidence type="ECO:0000256" key="6">
    <source>
        <dbReference type="SAM" id="Phobius"/>
    </source>
</evidence>
<dbReference type="InterPro" id="IPR024199">
    <property type="entry name" value="Uncharacterised_DsbB"/>
</dbReference>
<dbReference type="InterPro" id="IPR003752">
    <property type="entry name" value="DiS_bond_form_DsbB/BdbC"/>
</dbReference>
<name>G2KQN3_MICAA</name>
<evidence type="ECO:0000313" key="7">
    <source>
        <dbReference type="EMBL" id="AEP09961.1"/>
    </source>
</evidence>
<sequence>MQLKNLINSVLTRPTLAAAIVTAVPAVLLAAAFVFQYGFGLAPCVLCVYQRWPYAAIILIGLAAFVLARRGHAKPAAALIFITALIFIGETLLAAYHVGVEYHWWASAFEGCSTGFDVTGGGSILDKIESTAAVRCDAVAWSLFGISMAGYNAIIAFAMGIYATAASIMVTRKANGF</sequence>